<dbReference type="NCBIfam" id="TIGR02195">
    <property type="entry name" value="heptsyl_trn_II"/>
    <property type="match status" value="1"/>
</dbReference>
<dbReference type="PANTHER" id="PTHR30160:SF7">
    <property type="entry name" value="ADP-HEPTOSE--LPS HEPTOSYLTRANSFERASE 2"/>
    <property type="match status" value="1"/>
</dbReference>
<dbReference type="Pfam" id="PF01075">
    <property type="entry name" value="Glyco_transf_9"/>
    <property type="match status" value="1"/>
</dbReference>
<dbReference type="EC" id="2.4.99.24" evidence="4"/>
<dbReference type="GO" id="GO:0005829">
    <property type="term" value="C:cytosol"/>
    <property type="evidence" value="ECO:0007669"/>
    <property type="project" value="TreeGrafter"/>
</dbReference>
<keyword evidence="1 6" id="KW-0328">Glycosyltransferase</keyword>
<dbReference type="InterPro" id="IPR011910">
    <property type="entry name" value="RfaF"/>
</dbReference>
<keyword evidence="2 6" id="KW-0808">Transferase</keyword>
<protein>
    <recommendedName>
        <fullName evidence="4">lipopolysaccharide heptosyltransferase II</fullName>
        <ecNumber evidence="4">2.4.99.24</ecNumber>
    </recommendedName>
</protein>
<accession>A0A6S6SBC3</accession>
<dbReference type="InterPro" id="IPR051199">
    <property type="entry name" value="LPS_LOS_Heptosyltrfase"/>
</dbReference>
<dbReference type="Gene3D" id="3.40.50.2000">
    <property type="entry name" value="Glycogen Phosphorylase B"/>
    <property type="match status" value="2"/>
</dbReference>
<evidence type="ECO:0000256" key="2">
    <source>
        <dbReference type="ARBA" id="ARBA00022679"/>
    </source>
</evidence>
<dbReference type="SUPFAM" id="SSF53756">
    <property type="entry name" value="UDP-Glycosyltransferase/glycogen phosphorylase"/>
    <property type="match status" value="1"/>
</dbReference>
<dbReference type="GO" id="GO:0008713">
    <property type="term" value="F:ADP-heptose-lipopolysaccharide heptosyltransferase activity"/>
    <property type="evidence" value="ECO:0007669"/>
    <property type="project" value="UniProtKB-EC"/>
</dbReference>
<dbReference type="AlphaFoldDB" id="A0A6S6SBC3"/>
<evidence type="ECO:0000256" key="3">
    <source>
        <dbReference type="ARBA" id="ARBA00043995"/>
    </source>
</evidence>
<proteinExistence type="inferred from homology"/>
<dbReference type="GO" id="GO:0009244">
    <property type="term" value="P:lipopolysaccharide core region biosynthetic process"/>
    <property type="evidence" value="ECO:0007669"/>
    <property type="project" value="TreeGrafter"/>
</dbReference>
<organism evidence="6">
    <name type="scientific">uncultured Sulfurovum sp</name>
    <dbReference type="NCBI Taxonomy" id="269237"/>
    <lineage>
        <taxon>Bacteria</taxon>
        <taxon>Pseudomonadati</taxon>
        <taxon>Campylobacterota</taxon>
        <taxon>Epsilonproteobacteria</taxon>
        <taxon>Campylobacterales</taxon>
        <taxon>Sulfurovaceae</taxon>
        <taxon>Sulfurovum</taxon>
        <taxon>environmental samples</taxon>
    </lineage>
</organism>
<sequence length="312" mass="35758">MNNILIEVPTWLGDCVMTTPAIENIIKSYPNVKITIFGAFVSTAIFKEHPNVEKIVLDESKKASSRLKWIYKQAKALGKFDVAITFRRTFFSRLFIWFTQATTKGYYRRYTKEVIHQAIRYNDFVNKTFKLDSKAQDLKIYFEPFNHEKPTLGINPGASYGSAKRWYPEKFSKVATELSRQYEIIIFGGPAEVDMAKDIEKELIKANITNYQNIAGKTSIKELCEKIGGLELFITGDSGPMHVAAAFKVPTVAIFGPTKDKETSQWMNPQGRIVKREMECAPCMKRTCPLEHHECMKLIEAEDVLHKIKEIH</sequence>
<comment type="similarity">
    <text evidence="3">Belongs to the glycosyltransferase 9 family.</text>
</comment>
<comment type="catalytic activity">
    <reaction evidence="5">
        <text>an L-alpha-D-Hep-(1-&gt;5)-[alpha-Kdo-(2-&gt;4)]-alpha-Kdo-(2-&gt;6)-lipid A + ADP-L-glycero-beta-D-manno-heptose = an L-alpha-D-Hep-(1-&gt;3)-L-alpha-D-Hep-(1-&gt;5)-[alpha-Kdo-(2-&gt;4)]-alpha-Kdo-(2-&gt;6)-lipid A + ADP + H(+)</text>
        <dbReference type="Rhea" id="RHEA:74071"/>
        <dbReference type="ChEBI" id="CHEBI:15378"/>
        <dbReference type="ChEBI" id="CHEBI:61506"/>
        <dbReference type="ChEBI" id="CHEBI:193068"/>
        <dbReference type="ChEBI" id="CHEBI:193069"/>
        <dbReference type="ChEBI" id="CHEBI:456216"/>
        <dbReference type="EC" id="2.4.99.24"/>
    </reaction>
</comment>
<evidence type="ECO:0000256" key="4">
    <source>
        <dbReference type="ARBA" id="ARBA00044042"/>
    </source>
</evidence>
<dbReference type="CDD" id="cd03789">
    <property type="entry name" value="GT9_LPS_heptosyltransferase"/>
    <property type="match status" value="1"/>
</dbReference>
<dbReference type="PANTHER" id="PTHR30160">
    <property type="entry name" value="TETRAACYLDISACCHARIDE 4'-KINASE-RELATED"/>
    <property type="match status" value="1"/>
</dbReference>
<name>A0A6S6SBC3_9BACT</name>
<evidence type="ECO:0000256" key="1">
    <source>
        <dbReference type="ARBA" id="ARBA00022676"/>
    </source>
</evidence>
<reference evidence="6" key="1">
    <citation type="submission" date="2020-01" db="EMBL/GenBank/DDBJ databases">
        <authorList>
            <person name="Meier V. D."/>
            <person name="Meier V D."/>
        </authorList>
    </citation>
    <scope>NUCLEOTIDE SEQUENCE</scope>
    <source>
        <strain evidence="6">HLG_WM_MAG_03</strain>
    </source>
</reference>
<dbReference type="InterPro" id="IPR002201">
    <property type="entry name" value="Glyco_trans_9"/>
</dbReference>
<evidence type="ECO:0000256" key="5">
    <source>
        <dbReference type="ARBA" id="ARBA00047503"/>
    </source>
</evidence>
<evidence type="ECO:0000313" key="6">
    <source>
        <dbReference type="EMBL" id="CAA6800254.1"/>
    </source>
</evidence>
<dbReference type="EMBL" id="CACVAR010000067">
    <property type="protein sequence ID" value="CAA6800254.1"/>
    <property type="molecule type" value="Genomic_DNA"/>
</dbReference>
<gene>
    <name evidence="6" type="ORF">HELGO_WM31964</name>
</gene>